<dbReference type="InterPro" id="IPR013057">
    <property type="entry name" value="AA_transpt_TM"/>
</dbReference>
<name>A0AAE1TKW4_9EUCA</name>
<evidence type="ECO:0000256" key="4">
    <source>
        <dbReference type="ARBA" id="ARBA00022989"/>
    </source>
</evidence>
<feature type="transmembrane region" description="Helical" evidence="7">
    <location>
        <begin position="119"/>
        <end position="143"/>
    </location>
</feature>
<gene>
    <name evidence="9" type="ORF">Pmani_039887</name>
</gene>
<keyword evidence="10" id="KW-1185">Reference proteome</keyword>
<feature type="transmembrane region" description="Helical" evidence="7">
    <location>
        <begin position="64"/>
        <end position="86"/>
    </location>
</feature>
<sequence length="439" mass="47633">MDQDNKEGGGGGGEGVGGGEGGVGGGLRKGLSVTTTALFLMAQIASAGFLSLPKAFANTGWVGPGMMIVFCLGVAFSGTRLGYCWVIMEERWPLRYGQGSRQPYMEMVERTLGRYGRSISLFLLVITLLGATTVYIILTANFLNALVEKLSSCEWMLVTVGVLLPFTWLGTPKDFWQVPLLAMVGTIIAALVVVVEVLVEADQHPNPVYTNPTVYTFFLGFGAILYAFGGGVVFPAIQMDMKDRSQFWKSTVICFAVLLLLYLSVGIVGYVVQGSDVGSNVLLTLDTNKVIIKVAVGMEIVNLLGSFLIGFNPMAQACEDVLNIDKKFGWKRVLVRSSLLMLELLISLAVPSFDKILNLIGGSTVPIFSFFLPSFMYMTLINMKPQPGWIPRSVGLWEKTLMYEMILVGVVGGISSTVFAIIDILNPDSFSQSCFVNFS</sequence>
<feature type="transmembrane region" description="Helical" evidence="7">
    <location>
        <begin position="290"/>
        <end position="312"/>
    </location>
</feature>
<evidence type="ECO:0000313" key="9">
    <source>
        <dbReference type="EMBL" id="KAK4287030.1"/>
    </source>
</evidence>
<feature type="region of interest" description="Disordered" evidence="6">
    <location>
        <begin position="1"/>
        <end position="21"/>
    </location>
</feature>
<organism evidence="9 10">
    <name type="scientific">Petrolisthes manimaculis</name>
    <dbReference type="NCBI Taxonomy" id="1843537"/>
    <lineage>
        <taxon>Eukaryota</taxon>
        <taxon>Metazoa</taxon>
        <taxon>Ecdysozoa</taxon>
        <taxon>Arthropoda</taxon>
        <taxon>Crustacea</taxon>
        <taxon>Multicrustacea</taxon>
        <taxon>Malacostraca</taxon>
        <taxon>Eumalacostraca</taxon>
        <taxon>Eucarida</taxon>
        <taxon>Decapoda</taxon>
        <taxon>Pleocyemata</taxon>
        <taxon>Anomura</taxon>
        <taxon>Galatheoidea</taxon>
        <taxon>Porcellanidae</taxon>
        <taxon>Petrolisthes</taxon>
    </lineage>
</organism>
<feature type="transmembrane region" description="Helical" evidence="7">
    <location>
        <begin position="247"/>
        <end position="270"/>
    </location>
</feature>
<feature type="compositionally biased region" description="Gly residues" evidence="6">
    <location>
        <begin position="8"/>
        <end position="21"/>
    </location>
</feature>
<evidence type="ECO:0000256" key="2">
    <source>
        <dbReference type="ARBA" id="ARBA00022448"/>
    </source>
</evidence>
<proteinExistence type="predicted"/>
<feature type="transmembrane region" description="Helical" evidence="7">
    <location>
        <begin position="401"/>
        <end position="422"/>
    </location>
</feature>
<feature type="transmembrane region" description="Helical" evidence="7">
    <location>
        <begin position="31"/>
        <end position="52"/>
    </location>
</feature>
<feature type="transmembrane region" description="Helical" evidence="7">
    <location>
        <begin position="359"/>
        <end position="380"/>
    </location>
</feature>
<accession>A0AAE1TKW4</accession>
<evidence type="ECO:0000256" key="1">
    <source>
        <dbReference type="ARBA" id="ARBA00004370"/>
    </source>
</evidence>
<dbReference type="Proteomes" id="UP001292094">
    <property type="component" value="Unassembled WGS sequence"/>
</dbReference>
<feature type="domain" description="Amino acid transporter transmembrane" evidence="8">
    <location>
        <begin position="30"/>
        <end position="421"/>
    </location>
</feature>
<keyword evidence="3 7" id="KW-0812">Transmembrane</keyword>
<keyword evidence="4 7" id="KW-1133">Transmembrane helix</keyword>
<feature type="transmembrane region" description="Helical" evidence="7">
    <location>
        <begin position="178"/>
        <end position="199"/>
    </location>
</feature>
<dbReference type="PANTHER" id="PTHR48017">
    <property type="entry name" value="OS05G0424000 PROTEIN-RELATED"/>
    <property type="match status" value="1"/>
</dbReference>
<dbReference type="EMBL" id="JAWZYT010007135">
    <property type="protein sequence ID" value="KAK4287030.1"/>
    <property type="molecule type" value="Genomic_DNA"/>
</dbReference>
<reference evidence="9" key="1">
    <citation type="submission" date="2023-11" db="EMBL/GenBank/DDBJ databases">
        <title>Genome assemblies of two species of porcelain crab, Petrolisthes cinctipes and Petrolisthes manimaculis (Anomura: Porcellanidae).</title>
        <authorList>
            <person name="Angst P."/>
        </authorList>
    </citation>
    <scope>NUCLEOTIDE SEQUENCE</scope>
    <source>
        <strain evidence="9">PB745_02</strain>
        <tissue evidence="9">Gill</tissue>
    </source>
</reference>
<protein>
    <recommendedName>
        <fullName evidence="8">Amino acid transporter transmembrane domain-containing protein</fullName>
    </recommendedName>
</protein>
<evidence type="ECO:0000259" key="8">
    <source>
        <dbReference type="Pfam" id="PF01490"/>
    </source>
</evidence>
<dbReference type="Pfam" id="PF01490">
    <property type="entry name" value="Aa_trans"/>
    <property type="match status" value="1"/>
</dbReference>
<dbReference type="AlphaFoldDB" id="A0AAE1TKW4"/>
<keyword evidence="2" id="KW-0813">Transport</keyword>
<feature type="transmembrane region" description="Helical" evidence="7">
    <location>
        <begin position="155"/>
        <end position="171"/>
    </location>
</feature>
<feature type="transmembrane region" description="Helical" evidence="7">
    <location>
        <begin position="333"/>
        <end position="353"/>
    </location>
</feature>
<evidence type="ECO:0000313" key="10">
    <source>
        <dbReference type="Proteomes" id="UP001292094"/>
    </source>
</evidence>
<dbReference type="GO" id="GO:0016020">
    <property type="term" value="C:membrane"/>
    <property type="evidence" value="ECO:0007669"/>
    <property type="project" value="UniProtKB-SubCell"/>
</dbReference>
<evidence type="ECO:0000256" key="6">
    <source>
        <dbReference type="SAM" id="MobiDB-lite"/>
    </source>
</evidence>
<comment type="caution">
    <text evidence="9">The sequence shown here is derived from an EMBL/GenBank/DDBJ whole genome shotgun (WGS) entry which is preliminary data.</text>
</comment>
<evidence type="ECO:0000256" key="3">
    <source>
        <dbReference type="ARBA" id="ARBA00022692"/>
    </source>
</evidence>
<feature type="transmembrane region" description="Helical" evidence="7">
    <location>
        <begin position="214"/>
        <end position="235"/>
    </location>
</feature>
<evidence type="ECO:0000256" key="5">
    <source>
        <dbReference type="ARBA" id="ARBA00023136"/>
    </source>
</evidence>
<evidence type="ECO:0000256" key="7">
    <source>
        <dbReference type="SAM" id="Phobius"/>
    </source>
</evidence>
<keyword evidence="5 7" id="KW-0472">Membrane</keyword>
<comment type="subcellular location">
    <subcellularLocation>
        <location evidence="1">Membrane</location>
    </subcellularLocation>
</comment>